<dbReference type="SUPFAM" id="SSF69322">
    <property type="entry name" value="Tricorn protease domain 2"/>
    <property type="match status" value="1"/>
</dbReference>
<feature type="domain" description="Phorbol-ester/DAG-type" evidence="27">
    <location>
        <begin position="966"/>
        <end position="1016"/>
    </location>
</feature>
<evidence type="ECO:0000256" key="11">
    <source>
        <dbReference type="ARBA" id="ARBA00022741"/>
    </source>
</evidence>
<comment type="catalytic activity">
    <reaction evidence="18">
        <text>L-threonyl-[protein] + ATP = O-phospho-L-threonyl-[protein] + ADP + H(+)</text>
        <dbReference type="Rhea" id="RHEA:46608"/>
        <dbReference type="Rhea" id="RHEA-COMP:11060"/>
        <dbReference type="Rhea" id="RHEA-COMP:11605"/>
        <dbReference type="ChEBI" id="CHEBI:15378"/>
        <dbReference type="ChEBI" id="CHEBI:30013"/>
        <dbReference type="ChEBI" id="CHEBI:30616"/>
        <dbReference type="ChEBI" id="CHEBI:61977"/>
        <dbReference type="ChEBI" id="CHEBI:456216"/>
        <dbReference type="EC" id="2.7.11.1"/>
    </reaction>
</comment>
<keyword evidence="16 23" id="KW-0175">Coiled coil</keyword>
<keyword evidence="32" id="KW-1185">Reference proteome</keyword>
<feature type="region of interest" description="Disordered" evidence="24">
    <location>
        <begin position="631"/>
        <end position="654"/>
    </location>
</feature>
<dbReference type="SUPFAM" id="SSF50729">
    <property type="entry name" value="PH domain-like"/>
    <property type="match status" value="1"/>
</dbReference>
<dbReference type="InterPro" id="IPR000719">
    <property type="entry name" value="Prot_kinase_dom"/>
</dbReference>
<dbReference type="FunFam" id="1.20.5.340:FF:000010">
    <property type="entry name" value="Non-specific serine/threonine protein kinase"/>
    <property type="match status" value="1"/>
</dbReference>
<feature type="compositionally biased region" description="Low complexity" evidence="24">
    <location>
        <begin position="1652"/>
        <end position="1663"/>
    </location>
</feature>
<evidence type="ECO:0000256" key="4">
    <source>
        <dbReference type="ARBA" id="ARBA00005719"/>
    </source>
</evidence>
<dbReference type="GO" id="GO:0030027">
    <property type="term" value="C:lamellipodium"/>
    <property type="evidence" value="ECO:0007669"/>
    <property type="project" value="UniProtKB-SubCell"/>
</dbReference>
<dbReference type="FunFam" id="2.30.29.30:FF:000032">
    <property type="entry name" value="Non-specific serine/threonine protein kinase"/>
    <property type="match status" value="1"/>
</dbReference>
<evidence type="ECO:0000256" key="1">
    <source>
        <dbReference type="ARBA" id="ARBA00001946"/>
    </source>
</evidence>
<dbReference type="PROSITE" id="PS50108">
    <property type="entry name" value="CRIB"/>
    <property type="match status" value="1"/>
</dbReference>
<protein>
    <recommendedName>
        <fullName evidence="20">Serine/threonine-protein kinase MRCK alpha</fullName>
        <ecNumber evidence="5">2.7.11.1</ecNumber>
    </recommendedName>
    <alternativeName>
        <fullName evidence="21">CDC42-binding protein kinase alpha</fullName>
    </alternativeName>
</protein>
<evidence type="ECO:0000256" key="13">
    <source>
        <dbReference type="ARBA" id="ARBA00022777"/>
    </source>
</evidence>
<dbReference type="PANTHER" id="PTHR22988">
    <property type="entry name" value="MYOTONIC DYSTROPHY S/T KINASE-RELATED"/>
    <property type="match status" value="1"/>
</dbReference>
<dbReference type="Ensembl" id="ENSNMLT00000049559.1">
    <property type="protein sequence ID" value="ENSNMLP00000044637.1"/>
    <property type="gene ID" value="ENSNMLG00000016606.1"/>
</dbReference>
<dbReference type="InterPro" id="IPR014930">
    <property type="entry name" value="Myotonic_dystrophy_kinase_coil"/>
</dbReference>
<dbReference type="GO" id="GO:0042641">
    <property type="term" value="C:actomyosin"/>
    <property type="evidence" value="ECO:0007669"/>
    <property type="project" value="TreeGrafter"/>
</dbReference>
<dbReference type="Gene3D" id="1.10.510.10">
    <property type="entry name" value="Transferase(Phosphotransferase) domain 1"/>
    <property type="match status" value="1"/>
</dbReference>
<evidence type="ECO:0000256" key="14">
    <source>
        <dbReference type="ARBA" id="ARBA00022833"/>
    </source>
</evidence>
<dbReference type="FunFam" id="3.30.200.20:FF:001055">
    <property type="entry name" value="Serine/threonine-protein kinase MRCK beta"/>
    <property type="match status" value="1"/>
</dbReference>
<dbReference type="InterPro" id="IPR017892">
    <property type="entry name" value="Pkinase_C"/>
</dbReference>
<feature type="compositionally biased region" description="Basic and acidic residues" evidence="24">
    <location>
        <begin position="1642"/>
        <end position="1651"/>
    </location>
</feature>
<dbReference type="FunFam" id="1.10.510.10:FF:000014">
    <property type="entry name" value="Non-specific serine/threonine protein kinase"/>
    <property type="match status" value="1"/>
</dbReference>
<dbReference type="Pfam" id="PF00433">
    <property type="entry name" value="Pkinase_C"/>
    <property type="match status" value="1"/>
</dbReference>
<evidence type="ECO:0000256" key="22">
    <source>
        <dbReference type="PROSITE-ProRule" id="PRU10141"/>
    </source>
</evidence>
<dbReference type="SUPFAM" id="SSF57889">
    <property type="entry name" value="Cysteine-rich domain"/>
    <property type="match status" value="1"/>
</dbReference>
<evidence type="ECO:0000256" key="20">
    <source>
        <dbReference type="ARBA" id="ARBA00073692"/>
    </source>
</evidence>
<comment type="catalytic activity">
    <reaction evidence="19">
        <text>L-seryl-[protein] + ATP = O-phospho-L-seryl-[protein] + ADP + H(+)</text>
        <dbReference type="Rhea" id="RHEA:17989"/>
        <dbReference type="Rhea" id="RHEA-COMP:9863"/>
        <dbReference type="Rhea" id="RHEA-COMP:11604"/>
        <dbReference type="ChEBI" id="CHEBI:15378"/>
        <dbReference type="ChEBI" id="CHEBI:29999"/>
        <dbReference type="ChEBI" id="CHEBI:30616"/>
        <dbReference type="ChEBI" id="CHEBI:83421"/>
        <dbReference type="ChEBI" id="CHEBI:456216"/>
        <dbReference type="EC" id="2.7.11.1"/>
    </reaction>
</comment>
<dbReference type="GO" id="GO:0005737">
    <property type="term" value="C:cytoplasm"/>
    <property type="evidence" value="ECO:0007669"/>
    <property type="project" value="UniProtKB-SubCell"/>
</dbReference>
<dbReference type="SMART" id="SM00133">
    <property type="entry name" value="S_TK_X"/>
    <property type="match status" value="1"/>
</dbReference>
<evidence type="ECO:0000256" key="21">
    <source>
        <dbReference type="ARBA" id="ARBA00076683"/>
    </source>
</evidence>
<dbReference type="PROSITE" id="PS00108">
    <property type="entry name" value="PROTEIN_KINASE_ST"/>
    <property type="match status" value="1"/>
</dbReference>
<dbReference type="GO" id="GO:0004674">
    <property type="term" value="F:protein serine/threonine kinase activity"/>
    <property type="evidence" value="ECO:0007669"/>
    <property type="project" value="UniProtKB-KW"/>
</dbReference>
<evidence type="ECO:0000256" key="6">
    <source>
        <dbReference type="ARBA" id="ARBA00022490"/>
    </source>
</evidence>
<keyword evidence="17" id="KW-0966">Cell projection</keyword>
<dbReference type="Gene3D" id="3.30.200.20">
    <property type="entry name" value="Phosphorylase Kinase, domain 1"/>
    <property type="match status" value="1"/>
</dbReference>
<evidence type="ECO:0000256" key="19">
    <source>
        <dbReference type="ARBA" id="ARBA00048679"/>
    </source>
</evidence>
<evidence type="ECO:0000313" key="32">
    <source>
        <dbReference type="Proteomes" id="UP000694523"/>
    </source>
</evidence>
<dbReference type="PROSITE" id="PS51285">
    <property type="entry name" value="AGC_KINASE_CTER"/>
    <property type="match status" value="1"/>
</dbReference>
<comment type="cofactor">
    <cofactor evidence="1">
        <name>Mg(2+)</name>
        <dbReference type="ChEBI" id="CHEBI:18420"/>
    </cofactor>
</comment>
<dbReference type="InterPro" id="IPR000095">
    <property type="entry name" value="CRIB_dom"/>
</dbReference>
<evidence type="ECO:0000256" key="23">
    <source>
        <dbReference type="SAM" id="Coils"/>
    </source>
</evidence>
<dbReference type="Proteomes" id="UP000694523">
    <property type="component" value="Unplaced"/>
</dbReference>
<dbReference type="InterPro" id="IPR050839">
    <property type="entry name" value="Rho-assoc_Ser/Thr_Kinase"/>
</dbReference>
<feature type="binding site" evidence="22">
    <location>
        <position position="106"/>
    </location>
    <ligand>
        <name>ATP</name>
        <dbReference type="ChEBI" id="CHEBI:30616"/>
    </ligand>
</feature>
<feature type="domain" description="Protein kinase" evidence="26">
    <location>
        <begin position="77"/>
        <end position="343"/>
    </location>
</feature>
<dbReference type="Gene3D" id="2.30.29.30">
    <property type="entry name" value="Pleckstrin-homology domain (PH domain)/Phosphotyrosine-binding domain (PTB)"/>
    <property type="match status" value="1"/>
</dbReference>
<evidence type="ECO:0000256" key="12">
    <source>
        <dbReference type="ARBA" id="ARBA00022771"/>
    </source>
</evidence>
<evidence type="ECO:0000259" key="27">
    <source>
        <dbReference type="PROSITE" id="PS50081"/>
    </source>
</evidence>
<dbReference type="InterPro" id="IPR057529">
    <property type="entry name" value="MRCK/ROCK_PH"/>
</dbReference>
<dbReference type="FunFam" id="3.30.60.20:FF:000005">
    <property type="entry name" value="Non-specific serine/threonine protein kinase"/>
    <property type="match status" value="1"/>
</dbReference>
<evidence type="ECO:0000256" key="9">
    <source>
        <dbReference type="ARBA" id="ARBA00022679"/>
    </source>
</evidence>
<dbReference type="InterPro" id="IPR002219">
    <property type="entry name" value="PKC_DAG/PE"/>
</dbReference>
<dbReference type="PANTHER" id="PTHR22988:SF31">
    <property type="entry name" value="SERINE_THREONINE-PROTEIN KINASE MRCK ALPHA"/>
    <property type="match status" value="1"/>
</dbReference>
<feature type="compositionally biased region" description="Polar residues" evidence="24">
    <location>
        <begin position="677"/>
        <end position="686"/>
    </location>
</feature>
<evidence type="ECO:0000256" key="16">
    <source>
        <dbReference type="ARBA" id="ARBA00023054"/>
    </source>
</evidence>
<evidence type="ECO:0000256" key="3">
    <source>
        <dbReference type="ARBA" id="ARBA00004510"/>
    </source>
</evidence>
<dbReference type="Gene3D" id="3.30.60.20">
    <property type="match status" value="1"/>
</dbReference>
<evidence type="ECO:0000259" key="25">
    <source>
        <dbReference type="PROSITE" id="PS50003"/>
    </source>
</evidence>
<dbReference type="InterPro" id="IPR008271">
    <property type="entry name" value="Ser/Thr_kinase_AS"/>
</dbReference>
<evidence type="ECO:0000259" key="30">
    <source>
        <dbReference type="PROSITE" id="PS51285"/>
    </source>
</evidence>
<feature type="compositionally biased region" description="Low complexity" evidence="24">
    <location>
        <begin position="1583"/>
        <end position="1596"/>
    </location>
</feature>
<evidence type="ECO:0000256" key="18">
    <source>
        <dbReference type="ARBA" id="ARBA00047899"/>
    </source>
</evidence>
<keyword evidence="6" id="KW-0963">Cytoplasm</keyword>
<dbReference type="PROSITE" id="PS50011">
    <property type="entry name" value="PROTEIN_KINASE_DOM"/>
    <property type="match status" value="1"/>
</dbReference>
<dbReference type="InterPro" id="IPR000961">
    <property type="entry name" value="AGC-kinase_C"/>
</dbReference>
<dbReference type="SMART" id="SM00220">
    <property type="entry name" value="S_TKc"/>
    <property type="match status" value="1"/>
</dbReference>
<sequence length="1688" mass="191401">MSGEVRLKKLEKLIMDGPVQSNGHCLSVETLLDILVCLYDECNNSPLRREKNILEFLDWAKPFTSKVKQMRLHKEDFEILKVIGRGAFGEVAVVKVKNTDKVFAMKILNKWEMLKRAETACFREERDVLVNGDSQWITTLHYAFQDDNNLYLVMDYYVGGDLLTLLSKFEDRLPEDMAKFYLAEMVLAIDSVHQLHYVHRDIKPDNILLDMNGHIRLADFGSCLKLMEDGTVQSSVAVGTPDYISPEILQAMEDGKGKYGPECDWWSLGVCMYEMLYGETPFYAESLVETYGKIMNHKERFQFPLQVTDVSEDAKDLIRRLICSREHRLGQNGIEDFKHHPFFTGIDWDNILTCEAPYIPEVSSPTDTSNFDVDDDCLKNSETMPPPSHTAFSGHHLPFVGFTYTSKCILSDRGCLRQLSGEPGKVPHEQVDMAVQRSLEDSLAVEAYERRIRRLEQEKVELSRKLQESTQAVQALQHPAGDSPINTNKEVEIRSLKSEIDILKKQIADSGQLEKQLEDVTLARRDLEDSSKHIKNLEKQMRGITLERDDLHKVLQASEKLKSQSKELKEAHTQRKVAMKEFSELNEKLTDLRSAKQRLARQLRDKEEEIESQTQKVETLRLEVRKAERAKKEMEAHSEEQAAEAQKERKLRERNEQYSRQLEEELEGLKQPGPVATSPSADQSQEVGRLRGDLEKKTLHFEEELSRREAQHGSELKALKKELRDAESQHLALQKEILVLKDKLDKTRRESQCEREEFETEYKQKYERERVILMDENKKLSSELDKLTSMFEKMSSSNRQLEDEMRELADKKESVAHWEAQITEIIQWVSDEKDARGYLQALATKMTEELEGLRNTSLGARATDMPWKMRRFAKLDMSARLELQSALDAEIRAKQSIQDELNKVKANNMSTECKLQEVETKNQELLGEIDRLKKETEELRLRRGTVLMRAVQTPTMRSGGYGSIGPHQFVVKSFNTPTKCNQCTSLMVGLIRQGCTCEVCNFSCHVTCADKAPAVCPVPQDQTKGPLGIDPQRGIGTAYEGTVRVPKPTGVKKGWQRAIAVVCDFKLFLYELGEGKATQPSVVVSQVLDMRDEEFSVSSVLASDVIHANRKDIPCIFRVTASQLSPSSNHKTSILILADSDQERNKWVGLLNELHRILKKNKLKERFVYVPKEAYDSTLPLIKTTQSAAIIDHERVALGNEEGLFVIHVTKDEIIRVGDNKKVHHIDLIAQEQLLAVISGRNRHVRLFPTQALDGRETDSFKLAETKGCTSVVSGPVRNGSLTCLCVAMKRQIICYEVLCGKMRHRRLRELQAPGPVQWMGLLNERLYVGYQSGFTRYSVHGDVSPVSLLHPEDHTLSFIPQQSLDALCAVEISSKELLLCFSAIGVYVDSQGRRSRQQELMWPAIPIAACYNAPYLSVYSENAVDVFDVNTMEWIQTIPLKKVRPLNVDGSLNLLGLETVRLIYFRNKMAEGDELVVPETSDNSRKQMVRSMNNKRRFSFRVPEEERLQQRREMLRDPEMRNKLISNPTNFNHVAHMGPGDGIQILKDLPMNVRVQENRGAGFSGSVSIPSITKNRGEPGRSMSASSGLGIRSSSQNGSALRRELSGGSYSSKRQTMTSPSESSLSSGGGMDCGDAPLSQFDREDSDSPRHSTASNSSTFSSPPSPASPHKTKSLSLESTDRMGWDT</sequence>
<dbReference type="PROSITE" id="PS00479">
    <property type="entry name" value="ZF_DAG_PE_1"/>
    <property type="match status" value="1"/>
</dbReference>
<dbReference type="SMART" id="SM00109">
    <property type="entry name" value="C1"/>
    <property type="match status" value="1"/>
</dbReference>
<comment type="similarity">
    <text evidence="4">Belongs to the protein kinase superfamily. AGC Ser/Thr protein kinase family. DMPK subfamily.</text>
</comment>
<name>A0A8C6V643_9GOBI</name>
<feature type="domain" description="AGC-kinase C-terminal" evidence="30">
    <location>
        <begin position="344"/>
        <end position="414"/>
    </location>
</feature>
<keyword evidence="15 22" id="KW-0067">ATP-binding</keyword>
<keyword evidence="13" id="KW-0418">Kinase</keyword>
<comment type="subcellular location">
    <subcellularLocation>
        <location evidence="3">Cell projection</location>
        <location evidence="3">Lamellipodium</location>
    </subcellularLocation>
    <subcellularLocation>
        <location evidence="2">Cytoplasm</location>
    </subcellularLocation>
</comment>
<evidence type="ECO:0000259" key="26">
    <source>
        <dbReference type="PROSITE" id="PS50011"/>
    </source>
</evidence>
<feature type="region of interest" description="Disordered" evidence="24">
    <location>
        <begin position="667"/>
        <end position="689"/>
    </location>
</feature>
<evidence type="ECO:0000256" key="2">
    <source>
        <dbReference type="ARBA" id="ARBA00004496"/>
    </source>
</evidence>
<evidence type="ECO:0000256" key="17">
    <source>
        <dbReference type="ARBA" id="ARBA00023273"/>
    </source>
</evidence>
<organism evidence="31 32">
    <name type="scientific">Neogobius melanostomus</name>
    <name type="common">round goby</name>
    <dbReference type="NCBI Taxonomy" id="47308"/>
    <lineage>
        <taxon>Eukaryota</taxon>
        <taxon>Metazoa</taxon>
        <taxon>Chordata</taxon>
        <taxon>Craniata</taxon>
        <taxon>Vertebrata</taxon>
        <taxon>Euteleostomi</taxon>
        <taxon>Actinopterygii</taxon>
        <taxon>Neopterygii</taxon>
        <taxon>Teleostei</taxon>
        <taxon>Neoteleostei</taxon>
        <taxon>Acanthomorphata</taxon>
        <taxon>Gobiaria</taxon>
        <taxon>Gobiiformes</taxon>
        <taxon>Gobioidei</taxon>
        <taxon>Gobiidae</taxon>
        <taxon>Benthophilinae</taxon>
        <taxon>Neogobiini</taxon>
        <taxon>Neogobius</taxon>
    </lineage>
</organism>
<dbReference type="CDD" id="cd01243">
    <property type="entry name" value="PH_MRCK"/>
    <property type="match status" value="1"/>
</dbReference>
<dbReference type="InterPro" id="IPR031597">
    <property type="entry name" value="KELK"/>
</dbReference>
<dbReference type="GO" id="GO:0031032">
    <property type="term" value="P:actomyosin structure organization"/>
    <property type="evidence" value="ECO:0007669"/>
    <property type="project" value="TreeGrafter"/>
</dbReference>
<dbReference type="InterPro" id="IPR046349">
    <property type="entry name" value="C1-like_sf"/>
</dbReference>
<keyword evidence="10" id="KW-0479">Metal-binding</keyword>
<evidence type="ECO:0000256" key="7">
    <source>
        <dbReference type="ARBA" id="ARBA00022527"/>
    </source>
</evidence>
<evidence type="ECO:0000256" key="5">
    <source>
        <dbReference type="ARBA" id="ARBA00012513"/>
    </source>
</evidence>
<feature type="domain" description="PH" evidence="25">
    <location>
        <begin position="1036"/>
        <end position="1156"/>
    </location>
</feature>
<keyword evidence="8" id="KW-0597">Phosphoprotein</keyword>
<dbReference type="Pfam" id="PF15796">
    <property type="entry name" value="KELK"/>
    <property type="match status" value="1"/>
</dbReference>
<dbReference type="SUPFAM" id="SSF56112">
    <property type="entry name" value="Protein kinase-like (PK-like)"/>
    <property type="match status" value="1"/>
</dbReference>
<evidence type="ECO:0000256" key="8">
    <source>
        <dbReference type="ARBA" id="ARBA00022553"/>
    </source>
</evidence>
<dbReference type="SMART" id="SM00233">
    <property type="entry name" value="PH"/>
    <property type="match status" value="1"/>
</dbReference>
<feature type="compositionally biased region" description="Polar residues" evidence="24">
    <location>
        <begin position="1609"/>
        <end position="1619"/>
    </location>
</feature>
<feature type="compositionally biased region" description="Polar residues" evidence="24">
    <location>
        <begin position="1566"/>
        <end position="1575"/>
    </location>
</feature>
<evidence type="ECO:0000259" key="29">
    <source>
        <dbReference type="PROSITE" id="PS50219"/>
    </source>
</evidence>
<evidence type="ECO:0000256" key="10">
    <source>
        <dbReference type="ARBA" id="ARBA00022723"/>
    </source>
</evidence>
<dbReference type="Pfam" id="PF08826">
    <property type="entry name" value="DMPK_coil"/>
    <property type="match status" value="1"/>
</dbReference>
<dbReference type="Pfam" id="PF00069">
    <property type="entry name" value="Pkinase"/>
    <property type="match status" value="1"/>
</dbReference>
<proteinExistence type="inferred from homology"/>
<keyword evidence="12" id="KW-0863">Zinc-finger</keyword>
<dbReference type="Pfam" id="PF00780">
    <property type="entry name" value="CNH"/>
    <property type="match status" value="1"/>
</dbReference>
<dbReference type="GO" id="GO:0005524">
    <property type="term" value="F:ATP binding"/>
    <property type="evidence" value="ECO:0007669"/>
    <property type="project" value="UniProtKB-UniRule"/>
</dbReference>
<dbReference type="Pfam" id="PF25346">
    <property type="entry name" value="PH_MRCK"/>
    <property type="match status" value="1"/>
</dbReference>
<keyword evidence="7" id="KW-0723">Serine/threonine-protein kinase</keyword>
<dbReference type="InterPro" id="IPR001849">
    <property type="entry name" value="PH_domain"/>
</dbReference>
<keyword evidence="14" id="KW-0862">Zinc</keyword>
<reference evidence="31" key="2">
    <citation type="submission" date="2025-09" db="UniProtKB">
        <authorList>
            <consortium name="Ensembl"/>
        </authorList>
    </citation>
    <scope>IDENTIFICATION</scope>
</reference>
<dbReference type="SMART" id="SM00285">
    <property type="entry name" value="PBD"/>
    <property type="match status" value="1"/>
</dbReference>
<evidence type="ECO:0000313" key="31">
    <source>
        <dbReference type="Ensembl" id="ENSNMLP00000044637.1"/>
    </source>
</evidence>
<dbReference type="Gene3D" id="1.20.5.340">
    <property type="match status" value="1"/>
</dbReference>
<feature type="coiled-coil region" evidence="23">
    <location>
        <begin position="887"/>
        <end position="942"/>
    </location>
</feature>
<evidence type="ECO:0000256" key="24">
    <source>
        <dbReference type="SAM" id="MobiDB-lite"/>
    </source>
</evidence>
<feature type="region of interest" description="Disordered" evidence="24">
    <location>
        <begin position="1562"/>
        <end position="1688"/>
    </location>
</feature>
<dbReference type="PROSITE" id="PS50081">
    <property type="entry name" value="ZF_DAG_PE_2"/>
    <property type="match status" value="1"/>
</dbReference>
<accession>A0A8C6V643</accession>
<keyword evidence="11 22" id="KW-0547">Nucleotide-binding</keyword>
<dbReference type="PROSITE" id="PS00107">
    <property type="entry name" value="PROTEIN_KINASE_ATP"/>
    <property type="match status" value="1"/>
</dbReference>
<feature type="domain" description="CRIB" evidence="28">
    <location>
        <begin position="1526"/>
        <end position="1539"/>
    </location>
</feature>
<dbReference type="InterPro" id="IPR001180">
    <property type="entry name" value="CNH_dom"/>
</dbReference>
<feature type="coiled-coil region" evidence="23">
    <location>
        <begin position="702"/>
        <end position="821"/>
    </location>
</feature>
<dbReference type="GO" id="GO:0008270">
    <property type="term" value="F:zinc ion binding"/>
    <property type="evidence" value="ECO:0007669"/>
    <property type="project" value="UniProtKB-KW"/>
</dbReference>
<dbReference type="SMART" id="SM00036">
    <property type="entry name" value="CNH"/>
    <property type="match status" value="1"/>
</dbReference>
<dbReference type="PROSITE" id="PS50219">
    <property type="entry name" value="CNH"/>
    <property type="match status" value="1"/>
</dbReference>
<dbReference type="CDD" id="cd00132">
    <property type="entry name" value="CRIB"/>
    <property type="match status" value="1"/>
</dbReference>
<dbReference type="InterPro" id="IPR011009">
    <property type="entry name" value="Kinase-like_dom_sf"/>
</dbReference>
<keyword evidence="9" id="KW-0808">Transferase</keyword>
<dbReference type="PROSITE" id="PS50003">
    <property type="entry name" value="PH_DOMAIN"/>
    <property type="match status" value="1"/>
</dbReference>
<dbReference type="EC" id="2.7.11.1" evidence="5"/>
<evidence type="ECO:0000259" key="28">
    <source>
        <dbReference type="PROSITE" id="PS50108"/>
    </source>
</evidence>
<reference evidence="31" key="1">
    <citation type="submission" date="2025-08" db="UniProtKB">
        <authorList>
            <consortium name="Ensembl"/>
        </authorList>
    </citation>
    <scope>IDENTIFICATION</scope>
</reference>
<dbReference type="Pfam" id="PF00130">
    <property type="entry name" value="C1_1"/>
    <property type="match status" value="1"/>
</dbReference>
<dbReference type="InterPro" id="IPR011993">
    <property type="entry name" value="PH-like_dom_sf"/>
</dbReference>
<dbReference type="InterPro" id="IPR017441">
    <property type="entry name" value="Protein_kinase_ATP_BS"/>
</dbReference>
<feature type="domain" description="CNH" evidence="29">
    <location>
        <begin position="1182"/>
        <end position="1454"/>
    </location>
</feature>
<evidence type="ECO:0000256" key="15">
    <source>
        <dbReference type="ARBA" id="ARBA00022840"/>
    </source>
</evidence>